<gene>
    <name evidence="1" type="ORF">JI435_437540</name>
</gene>
<dbReference type="Proteomes" id="UP000663193">
    <property type="component" value="Chromosome 10"/>
</dbReference>
<accession>A0A7U2F706</accession>
<protein>
    <submittedName>
        <fullName evidence="1">Uncharacterized protein</fullName>
    </submittedName>
</protein>
<dbReference type="AlphaFoldDB" id="A0A7U2F706"/>
<sequence>MPTPQPRTLHPLLRPVLGRLRMPLPELPPASEMLPRMRRVLTIVPLHAPRLPSVSVCSPDLHSPQSGAPFCLFPQSRHTQIGPEAEADETKQQTLSCLKVTASRVSSLGPSAGSVAASGLDLEAV</sequence>
<name>A0A7U2F706_PHANO</name>
<proteinExistence type="predicted"/>
<dbReference type="EMBL" id="CP069032">
    <property type="protein sequence ID" value="QRC99761.1"/>
    <property type="molecule type" value="Genomic_DNA"/>
</dbReference>
<keyword evidence="2" id="KW-1185">Reference proteome</keyword>
<reference evidence="2" key="1">
    <citation type="journal article" date="2021" name="BMC Genomics">
        <title>Chromosome-level genome assembly and manually-curated proteome of model necrotroph Parastagonospora nodorum Sn15 reveals a genome-wide trove of candidate effector homologs, and redundancy of virulence-related functions within an accessory chromosome.</title>
        <authorList>
            <person name="Bertazzoni S."/>
            <person name="Jones D.A.B."/>
            <person name="Phan H.T."/>
            <person name="Tan K.-C."/>
            <person name="Hane J.K."/>
        </authorList>
    </citation>
    <scope>NUCLEOTIDE SEQUENCE [LARGE SCALE GENOMIC DNA]</scope>
    <source>
        <strain evidence="2">SN15 / ATCC MYA-4574 / FGSC 10173)</strain>
    </source>
</reference>
<evidence type="ECO:0000313" key="1">
    <source>
        <dbReference type="EMBL" id="QRC99761.1"/>
    </source>
</evidence>
<organism evidence="1 2">
    <name type="scientific">Phaeosphaeria nodorum (strain SN15 / ATCC MYA-4574 / FGSC 10173)</name>
    <name type="common">Glume blotch fungus</name>
    <name type="synonym">Parastagonospora nodorum</name>
    <dbReference type="NCBI Taxonomy" id="321614"/>
    <lineage>
        <taxon>Eukaryota</taxon>
        <taxon>Fungi</taxon>
        <taxon>Dikarya</taxon>
        <taxon>Ascomycota</taxon>
        <taxon>Pezizomycotina</taxon>
        <taxon>Dothideomycetes</taxon>
        <taxon>Pleosporomycetidae</taxon>
        <taxon>Pleosporales</taxon>
        <taxon>Pleosporineae</taxon>
        <taxon>Phaeosphaeriaceae</taxon>
        <taxon>Parastagonospora</taxon>
    </lineage>
</organism>
<evidence type="ECO:0000313" key="2">
    <source>
        <dbReference type="Proteomes" id="UP000663193"/>
    </source>
</evidence>
<dbReference type="VEuPathDB" id="FungiDB:JI435_437540"/>